<gene>
    <name evidence="1" type="ORF">GTP44_26065</name>
</gene>
<dbReference type="AlphaFoldDB" id="A0A6L8MTL1"/>
<organism evidence="1 2">
    <name type="scientific">Duganella lactea</name>
    <dbReference type="NCBI Taxonomy" id="2692173"/>
    <lineage>
        <taxon>Bacteria</taxon>
        <taxon>Pseudomonadati</taxon>
        <taxon>Pseudomonadota</taxon>
        <taxon>Betaproteobacteria</taxon>
        <taxon>Burkholderiales</taxon>
        <taxon>Oxalobacteraceae</taxon>
        <taxon>Telluria group</taxon>
        <taxon>Duganella</taxon>
    </lineage>
</organism>
<name>A0A6L8MTL1_9BURK</name>
<dbReference type="EMBL" id="WWCP01000063">
    <property type="protein sequence ID" value="MYM85387.1"/>
    <property type="molecule type" value="Genomic_DNA"/>
</dbReference>
<feature type="non-terminal residue" evidence="1">
    <location>
        <position position="1"/>
    </location>
</feature>
<protein>
    <submittedName>
        <fullName evidence="1">UDP-N-acetylglucosamine-peptide N-acetylglucosaminyltransferase</fullName>
    </submittedName>
</protein>
<proteinExistence type="predicted"/>
<sequence length="159" mass="16997">SLAGVLLASEHGAGDLCQPAGLLLRRRQLGASFGHYQGQRYRQLAGVATALAALADGECAYLSAALSSYLPAATTPPTGALPAELEVALERLQLLCESNTQRDFLTDAPRFKQLLAGRLETLATLLRAHHLLLANGDAQVRQRVEQTLQRGYQLLLAPA</sequence>
<evidence type="ECO:0000313" key="2">
    <source>
        <dbReference type="Proteomes" id="UP000474565"/>
    </source>
</evidence>
<dbReference type="Proteomes" id="UP000474565">
    <property type="component" value="Unassembled WGS sequence"/>
</dbReference>
<keyword evidence="1" id="KW-0808">Transferase</keyword>
<dbReference type="GO" id="GO:0016757">
    <property type="term" value="F:glycosyltransferase activity"/>
    <property type="evidence" value="ECO:0007669"/>
    <property type="project" value="UniProtKB-KW"/>
</dbReference>
<comment type="caution">
    <text evidence="1">The sequence shown here is derived from an EMBL/GenBank/DDBJ whole genome shotgun (WGS) entry which is preliminary data.</text>
</comment>
<reference evidence="1 2" key="1">
    <citation type="submission" date="2019-12" db="EMBL/GenBank/DDBJ databases">
        <title>Novel species isolated from a subtropical stream in China.</title>
        <authorList>
            <person name="Lu H."/>
        </authorList>
    </citation>
    <scope>NUCLEOTIDE SEQUENCE [LARGE SCALE GENOMIC DNA]</scope>
    <source>
        <strain evidence="1 2">FT50W</strain>
    </source>
</reference>
<keyword evidence="1" id="KW-0328">Glycosyltransferase</keyword>
<accession>A0A6L8MTL1</accession>
<evidence type="ECO:0000313" key="1">
    <source>
        <dbReference type="EMBL" id="MYM85387.1"/>
    </source>
</evidence>